<feature type="transmembrane region" description="Helical" evidence="1">
    <location>
        <begin position="12"/>
        <end position="30"/>
    </location>
</feature>
<feature type="transmembrane region" description="Helical" evidence="1">
    <location>
        <begin position="42"/>
        <end position="62"/>
    </location>
</feature>
<evidence type="ECO:0000313" key="2">
    <source>
        <dbReference type="EMBL" id="MBX0302640.1"/>
    </source>
</evidence>
<evidence type="ECO:0000313" key="3">
    <source>
        <dbReference type="Proteomes" id="UP000783863"/>
    </source>
</evidence>
<reference evidence="2" key="1">
    <citation type="submission" date="2021-06" db="EMBL/GenBank/DDBJ databases">
        <title>Halomicroarcula sp. F24A a new haloarchaeum isolated from saline soil.</title>
        <authorList>
            <person name="Duran-Viseras A."/>
            <person name="Sanchez-Porro C."/>
            <person name="Ventosa A."/>
        </authorList>
    </citation>
    <scope>NUCLEOTIDE SEQUENCE</scope>
    <source>
        <strain evidence="2">F24A</strain>
    </source>
</reference>
<accession>A0A8J7YAU1</accession>
<name>A0A8J7YAU1_9EURY</name>
<keyword evidence="1" id="KW-0472">Membrane</keyword>
<sequence length="68" mass="7531">MDVDRLSEWQHFVVGIGVVVLTFRLTEPGADSVTVGPVDVDIFYFTVLSSLTLVALSGHGLWTMYTDR</sequence>
<comment type="caution">
    <text evidence="2">The sequence shown here is derived from an EMBL/GenBank/DDBJ whole genome shotgun (WGS) entry which is preliminary data.</text>
</comment>
<dbReference type="Proteomes" id="UP000783863">
    <property type="component" value="Unassembled WGS sequence"/>
</dbReference>
<gene>
    <name evidence="2" type="ORF">EGD98_03020</name>
</gene>
<evidence type="ECO:0000256" key="1">
    <source>
        <dbReference type="SAM" id="Phobius"/>
    </source>
</evidence>
<organism evidence="2 3">
    <name type="scientific">Haloarcula salinisoli</name>
    <dbReference type="NCBI Taxonomy" id="2487746"/>
    <lineage>
        <taxon>Archaea</taxon>
        <taxon>Methanobacteriati</taxon>
        <taxon>Methanobacteriota</taxon>
        <taxon>Stenosarchaea group</taxon>
        <taxon>Halobacteria</taxon>
        <taxon>Halobacteriales</taxon>
        <taxon>Haloarculaceae</taxon>
        <taxon>Haloarcula</taxon>
    </lineage>
</organism>
<keyword evidence="3" id="KW-1185">Reference proteome</keyword>
<dbReference type="AlphaFoldDB" id="A0A8J7YAU1"/>
<dbReference type="EMBL" id="RKLQ01000001">
    <property type="protein sequence ID" value="MBX0302640.1"/>
    <property type="molecule type" value="Genomic_DNA"/>
</dbReference>
<proteinExistence type="predicted"/>
<keyword evidence="1" id="KW-0812">Transmembrane</keyword>
<keyword evidence="1" id="KW-1133">Transmembrane helix</keyword>
<dbReference type="RefSeq" id="WP_220586874.1">
    <property type="nucleotide sequence ID" value="NZ_RKLQ01000001.1"/>
</dbReference>
<protein>
    <submittedName>
        <fullName evidence="2">Uncharacterized protein</fullName>
    </submittedName>
</protein>